<dbReference type="Pfam" id="PF00092">
    <property type="entry name" value="VWA"/>
    <property type="match status" value="1"/>
</dbReference>
<dbReference type="AlphaFoldDB" id="A0A451ANN6"/>
<proteinExistence type="predicted"/>
<dbReference type="InterPro" id="IPR011049">
    <property type="entry name" value="Serralysin-like_metalloprot_C"/>
</dbReference>
<evidence type="ECO:0000256" key="1">
    <source>
        <dbReference type="ARBA" id="ARBA00022837"/>
    </source>
</evidence>
<keyword evidence="1" id="KW-0106">Calcium</keyword>
<dbReference type="EMBL" id="CAADFZ010000154">
    <property type="protein sequence ID" value="VFK67654.1"/>
    <property type="molecule type" value="Genomic_DNA"/>
</dbReference>
<dbReference type="PROSITE" id="PS50234">
    <property type="entry name" value="VWFA"/>
    <property type="match status" value="1"/>
</dbReference>
<dbReference type="CDD" id="cd00198">
    <property type="entry name" value="vWFA"/>
    <property type="match status" value="1"/>
</dbReference>
<evidence type="ECO:0000313" key="4">
    <source>
        <dbReference type="EMBL" id="VFK72877.1"/>
    </source>
</evidence>
<dbReference type="Gene3D" id="2.150.10.10">
    <property type="entry name" value="Serralysin-like metalloprotease, C-terminal"/>
    <property type="match status" value="2"/>
</dbReference>
<reference evidence="3" key="1">
    <citation type="submission" date="2019-02" db="EMBL/GenBank/DDBJ databases">
        <authorList>
            <person name="Gruber-Vodicka R. H."/>
            <person name="Seah K. B. B."/>
        </authorList>
    </citation>
    <scope>NUCLEOTIDE SEQUENCE</scope>
    <source>
        <strain evidence="4">BECK_BY19</strain>
        <strain evidence="3">BECK_BY8</strain>
    </source>
</reference>
<evidence type="ECO:0000313" key="3">
    <source>
        <dbReference type="EMBL" id="VFK67654.1"/>
    </source>
</evidence>
<dbReference type="Gene3D" id="3.40.50.410">
    <property type="entry name" value="von Willebrand factor, type A domain"/>
    <property type="match status" value="1"/>
</dbReference>
<dbReference type="PANTHER" id="PTHR48174:SF5">
    <property type="entry name" value="VACUOLAR PROTEIN SORTING-ASSOCIATED PROTEIN 62"/>
    <property type="match status" value="1"/>
</dbReference>
<dbReference type="SMART" id="SM00327">
    <property type="entry name" value="VWA"/>
    <property type="match status" value="1"/>
</dbReference>
<sequence>MTDATLANITQFQINSTVTISAQQLNALNPDVIYGDGESVLNITNGGAGPVTIDLSGITLTDFQTLHIDANVTVVLDQADVNTLHNLSGEGIVRASTDTGALNLAGKYVSLTVQDKDATHGAGKLLIGSDSADTLAGGANNDRLDGGAGNDTLTGGDGNDILRGGAGVDTMDGGAGNDTFVIVGDLSTGGKVDSDADTAALGFPLTDLNGQDLDEDQGGAAEIIRGGDGEDTLYVYGTADLSNYDITGIEHVEIRSDVAFSKAFFQHIKTMTGDGSSTIRVDGGSVSDPLVLDLTAADSVTLDNIGQIDLGEHVVLKVESLDDLGGARILTGKGAIKATTGSITLPDTYTIQSGLSVKNADDSDARGKAEVLEHIFVGKGKKAPVVGSSGDDYLIGTAYDDTFDGNGGKDVFIGKGGDDVFKIHDSGTKIILDSGGENDTLYGAKATSGAKIDLVTDVDLTDLGTIGGTTVQLGARNVAIETKFNVMFIMDVSGSMGSSRLNQTKKSASDLLDAYDQLGDVAARLVTFESSATSTFNGANSWMDINGAKPTINGLSTGGATSYTAGMAQAQSAFFSGRGDAYFDNGVNVSYFLSDGYPNTPSSDAHFAKQTSWENFLIDNQITSHAVGFAGLSSIAPLEPIAYDGTKVKQPTDSHGLGQIPATANVNINDLSETLIKMAKLDFIENVIGTDYNDTLTGNSLDNKIGGGKGNDILKGGVGNDRLDGGADTDTAIYSGSSGNFQIDIVDWAVQVKDTTGVEGTDALHDVEYLRFSDKTLDTAQVLLDGGFSNAKLLEMYAPILVLDRDDYTPTRIEAFMDHAVLYEDDPVGDDRLAFGSAFPDHVFEDDIVFNDSVNASATRFRSATEAKAFMDKEGSSTEFYFDLVNRDNIRKDTEEWLFENNDNSILSYDAKTHIWKDGSPEKDGYGPTIYGHVAEQDGDVFLQYHFFYVENDWTKDTKITGGFHEADWEFMQIKLGSDLLPETFMTSVHLGYSQVRSPYDSDIQHVGNHPVLYVADGGHATYLNPGETFYLKYAGTDRYNHDADDQWLVPTNIGSGSLDVIKGDGTDLRIKPTDTYEFINVNNRSDIYNKDNGWLDLNAKWGKDYTITPISNPPDSPVNNPDLRWSEPSNWLAKNTLTESNNYAKNSGGGADFTAREGGMELGFLFDDTPLASLEHFDLV</sequence>
<protein>
    <submittedName>
        <fullName evidence="3">Hemolysin-type calcium-binding repeat-containing protein</fullName>
    </submittedName>
</protein>
<dbReference type="InterPro" id="IPR036465">
    <property type="entry name" value="vWFA_dom_sf"/>
</dbReference>
<name>A0A451ANN6_9GAMM</name>
<dbReference type="InterPro" id="IPR001343">
    <property type="entry name" value="Hemolysn_Ca-bd"/>
</dbReference>
<dbReference type="InterPro" id="IPR018511">
    <property type="entry name" value="Hemolysin-typ_Ca-bd_CS"/>
</dbReference>
<dbReference type="Pfam" id="PF00353">
    <property type="entry name" value="HemolysinCabind"/>
    <property type="match status" value="4"/>
</dbReference>
<dbReference type="EMBL" id="CAADGD010000146">
    <property type="protein sequence ID" value="VFK72877.1"/>
    <property type="molecule type" value="Genomic_DNA"/>
</dbReference>
<accession>A0A451ANN6</accession>
<dbReference type="SUPFAM" id="SSF51120">
    <property type="entry name" value="beta-Roll"/>
    <property type="match status" value="2"/>
</dbReference>
<organism evidence="3">
    <name type="scientific">Candidatus Kentrum sp. UNK</name>
    <dbReference type="NCBI Taxonomy" id="2126344"/>
    <lineage>
        <taxon>Bacteria</taxon>
        <taxon>Pseudomonadati</taxon>
        <taxon>Pseudomonadota</taxon>
        <taxon>Gammaproteobacteria</taxon>
        <taxon>Candidatus Kentrum</taxon>
    </lineage>
</organism>
<evidence type="ECO:0000259" key="2">
    <source>
        <dbReference type="PROSITE" id="PS50234"/>
    </source>
</evidence>
<dbReference type="PANTHER" id="PTHR48174">
    <property type="entry name" value="DUF946 FAMILY PROTEIN"/>
    <property type="match status" value="1"/>
</dbReference>
<dbReference type="InterPro" id="IPR002035">
    <property type="entry name" value="VWF_A"/>
</dbReference>
<dbReference type="GO" id="GO:0005509">
    <property type="term" value="F:calcium ion binding"/>
    <property type="evidence" value="ECO:0007669"/>
    <property type="project" value="InterPro"/>
</dbReference>
<dbReference type="PROSITE" id="PS00330">
    <property type="entry name" value="HEMOLYSIN_CALCIUM"/>
    <property type="match status" value="3"/>
</dbReference>
<dbReference type="PRINTS" id="PR00313">
    <property type="entry name" value="CABNDNGRPT"/>
</dbReference>
<gene>
    <name evidence="3" type="ORF">BECKUNK1418G_GA0071005_11543</name>
    <name evidence="4" type="ORF">BECKUNK1418H_GA0071006_11463</name>
</gene>
<feature type="domain" description="VWFA" evidence="2">
    <location>
        <begin position="485"/>
        <end position="687"/>
    </location>
</feature>
<dbReference type="SUPFAM" id="SSF53300">
    <property type="entry name" value="vWA-like"/>
    <property type="match status" value="1"/>
</dbReference>